<dbReference type="RefSeq" id="WP_091791533.1">
    <property type="nucleotide sequence ID" value="NZ_FNAF01000004.1"/>
</dbReference>
<keyword evidence="2" id="KW-0560">Oxidoreductase</keyword>
<accession>A0A1G6VL14</accession>
<dbReference type="InterPro" id="IPR002347">
    <property type="entry name" value="SDR_fam"/>
</dbReference>
<protein>
    <recommendedName>
        <fullName evidence="6">Short-chain dehydrogenase</fullName>
    </recommendedName>
</protein>
<gene>
    <name evidence="4" type="ORF">SAMN04489866_10470</name>
</gene>
<dbReference type="OrthoDB" id="9808814at2"/>
<keyword evidence="5" id="KW-1185">Reference proteome</keyword>
<dbReference type="PRINTS" id="PR00081">
    <property type="entry name" value="GDHRDH"/>
</dbReference>
<dbReference type="PRINTS" id="PR00080">
    <property type="entry name" value="SDRFAMILY"/>
</dbReference>
<dbReference type="PANTHER" id="PTHR44196:SF2">
    <property type="entry name" value="SHORT-CHAIN DEHYDROGENASE-RELATED"/>
    <property type="match status" value="1"/>
</dbReference>
<evidence type="ECO:0000256" key="3">
    <source>
        <dbReference type="RuleBase" id="RU000363"/>
    </source>
</evidence>
<organism evidence="4 5">
    <name type="scientific">Peptococcus niger</name>
    <dbReference type="NCBI Taxonomy" id="2741"/>
    <lineage>
        <taxon>Bacteria</taxon>
        <taxon>Bacillati</taxon>
        <taxon>Bacillota</taxon>
        <taxon>Clostridia</taxon>
        <taxon>Eubacteriales</taxon>
        <taxon>Peptococcaceae</taxon>
        <taxon>Peptococcus</taxon>
    </lineage>
</organism>
<dbReference type="GO" id="GO:0016020">
    <property type="term" value="C:membrane"/>
    <property type="evidence" value="ECO:0007669"/>
    <property type="project" value="TreeGrafter"/>
</dbReference>
<dbReference type="PROSITE" id="PS00061">
    <property type="entry name" value="ADH_SHORT"/>
    <property type="match status" value="1"/>
</dbReference>
<name>A0A1G6VL14_PEPNI</name>
<dbReference type="PANTHER" id="PTHR44196">
    <property type="entry name" value="DEHYDROGENASE/REDUCTASE SDR FAMILY MEMBER 7B"/>
    <property type="match status" value="1"/>
</dbReference>
<dbReference type="SUPFAM" id="SSF51735">
    <property type="entry name" value="NAD(P)-binding Rossmann-fold domains"/>
    <property type="match status" value="1"/>
</dbReference>
<dbReference type="CDD" id="cd05233">
    <property type="entry name" value="SDR_c"/>
    <property type="match status" value="1"/>
</dbReference>
<dbReference type="Gene3D" id="3.40.50.720">
    <property type="entry name" value="NAD(P)-binding Rossmann-like Domain"/>
    <property type="match status" value="1"/>
</dbReference>
<sequence>MMKAALITGASGGLGEAFVHRLVHEPDIDCLWLVGRNADRLADLAAKTKKPCHCFAGDLSEKTSREELFAAFDDSGDQLRMLVNCAGYGIIGPVREVPVDDISGMVELNCTALADLCRRALPRMDKGAMIVNVASVAAYLPQTYFSVYAASKAFVLRFSEALAEEEAPRGIHVLALCPQPMATGFFNRAGNMRGDGFKNMAFEDPQRVADMALRRVRAGKRHSLTHPTAYLMAVAARLLPHHLVTRFERQFF</sequence>
<dbReference type="AlphaFoldDB" id="A0A1G6VL14"/>
<dbReference type="STRING" id="2741.SAMN04489866_10470"/>
<comment type="similarity">
    <text evidence="1 3">Belongs to the short-chain dehydrogenases/reductases (SDR) family.</text>
</comment>
<dbReference type="Pfam" id="PF00106">
    <property type="entry name" value="adh_short"/>
    <property type="match status" value="1"/>
</dbReference>
<evidence type="ECO:0008006" key="6">
    <source>
        <dbReference type="Google" id="ProtNLM"/>
    </source>
</evidence>
<dbReference type="InterPro" id="IPR036291">
    <property type="entry name" value="NAD(P)-bd_dom_sf"/>
</dbReference>
<proteinExistence type="inferred from homology"/>
<evidence type="ECO:0000313" key="4">
    <source>
        <dbReference type="EMBL" id="SDD54269.1"/>
    </source>
</evidence>
<dbReference type="Proteomes" id="UP000198995">
    <property type="component" value="Unassembled WGS sequence"/>
</dbReference>
<dbReference type="GO" id="GO:0016491">
    <property type="term" value="F:oxidoreductase activity"/>
    <property type="evidence" value="ECO:0007669"/>
    <property type="project" value="UniProtKB-KW"/>
</dbReference>
<evidence type="ECO:0000256" key="2">
    <source>
        <dbReference type="ARBA" id="ARBA00023002"/>
    </source>
</evidence>
<evidence type="ECO:0000256" key="1">
    <source>
        <dbReference type="ARBA" id="ARBA00006484"/>
    </source>
</evidence>
<evidence type="ECO:0000313" key="5">
    <source>
        <dbReference type="Proteomes" id="UP000198995"/>
    </source>
</evidence>
<dbReference type="EMBL" id="FNAF01000004">
    <property type="protein sequence ID" value="SDD54269.1"/>
    <property type="molecule type" value="Genomic_DNA"/>
</dbReference>
<reference evidence="4 5" key="1">
    <citation type="submission" date="2016-10" db="EMBL/GenBank/DDBJ databases">
        <authorList>
            <person name="de Groot N.N."/>
        </authorList>
    </citation>
    <scope>NUCLEOTIDE SEQUENCE [LARGE SCALE GENOMIC DNA]</scope>
    <source>
        <strain evidence="4 5">DSM 20475</strain>
    </source>
</reference>
<dbReference type="InterPro" id="IPR020904">
    <property type="entry name" value="Sc_DH/Rdtase_CS"/>
</dbReference>